<feature type="region of interest" description="Disordered" evidence="1">
    <location>
        <begin position="1"/>
        <end position="88"/>
    </location>
</feature>
<name>A0ABD0PXQ8_CIRMR</name>
<proteinExistence type="predicted"/>
<evidence type="ECO:0000313" key="2">
    <source>
        <dbReference type="EMBL" id="KAL0177391.1"/>
    </source>
</evidence>
<dbReference type="AlphaFoldDB" id="A0ABD0PXQ8"/>
<feature type="non-terminal residue" evidence="2">
    <location>
        <position position="88"/>
    </location>
</feature>
<feature type="compositionally biased region" description="Polar residues" evidence="1">
    <location>
        <begin position="47"/>
        <end position="70"/>
    </location>
</feature>
<protein>
    <recommendedName>
        <fullName evidence="4">Ubinuclein 1</fullName>
    </recommendedName>
</protein>
<reference evidence="2 3" key="1">
    <citation type="submission" date="2024-05" db="EMBL/GenBank/DDBJ databases">
        <title>Genome sequencing and assembly of Indian major carp, Cirrhinus mrigala (Hamilton, 1822).</title>
        <authorList>
            <person name="Mohindra V."/>
            <person name="Chowdhury L.M."/>
            <person name="Lal K."/>
            <person name="Jena J.K."/>
        </authorList>
    </citation>
    <scope>NUCLEOTIDE SEQUENCE [LARGE SCALE GENOMIC DNA]</scope>
    <source>
        <strain evidence="2">CM1030</strain>
        <tissue evidence="2">Blood</tissue>
    </source>
</reference>
<dbReference type="EMBL" id="JAMKFB020000013">
    <property type="protein sequence ID" value="KAL0177391.1"/>
    <property type="molecule type" value="Genomic_DNA"/>
</dbReference>
<gene>
    <name evidence="2" type="ORF">M9458_026285</name>
</gene>
<evidence type="ECO:0000256" key="1">
    <source>
        <dbReference type="SAM" id="MobiDB-lite"/>
    </source>
</evidence>
<sequence length="88" mass="9029">GSQMPTLPLLPLPPLSSGNPSAHPQPTIQSPPASWHPLSPPLLINHSLFSTMPRQSTSSTGLPCPSSSALVSHRPSAASGLHSFGCTS</sequence>
<accession>A0ABD0PXQ8</accession>
<comment type="caution">
    <text evidence="2">The sequence shown here is derived from an EMBL/GenBank/DDBJ whole genome shotgun (WGS) entry which is preliminary data.</text>
</comment>
<feature type="compositionally biased region" description="Polar residues" evidence="1">
    <location>
        <begin position="16"/>
        <end position="32"/>
    </location>
</feature>
<keyword evidence="3" id="KW-1185">Reference proteome</keyword>
<evidence type="ECO:0008006" key="4">
    <source>
        <dbReference type="Google" id="ProtNLM"/>
    </source>
</evidence>
<organism evidence="2 3">
    <name type="scientific">Cirrhinus mrigala</name>
    <name type="common">Mrigala</name>
    <dbReference type="NCBI Taxonomy" id="683832"/>
    <lineage>
        <taxon>Eukaryota</taxon>
        <taxon>Metazoa</taxon>
        <taxon>Chordata</taxon>
        <taxon>Craniata</taxon>
        <taxon>Vertebrata</taxon>
        <taxon>Euteleostomi</taxon>
        <taxon>Actinopterygii</taxon>
        <taxon>Neopterygii</taxon>
        <taxon>Teleostei</taxon>
        <taxon>Ostariophysi</taxon>
        <taxon>Cypriniformes</taxon>
        <taxon>Cyprinidae</taxon>
        <taxon>Labeoninae</taxon>
        <taxon>Labeonini</taxon>
        <taxon>Cirrhinus</taxon>
    </lineage>
</organism>
<evidence type="ECO:0000313" key="3">
    <source>
        <dbReference type="Proteomes" id="UP001529510"/>
    </source>
</evidence>
<dbReference type="Proteomes" id="UP001529510">
    <property type="component" value="Unassembled WGS sequence"/>
</dbReference>
<feature type="non-terminal residue" evidence="2">
    <location>
        <position position="1"/>
    </location>
</feature>